<dbReference type="InterPro" id="IPR007167">
    <property type="entry name" value="Fe-transptr_FeoA-like"/>
</dbReference>
<keyword evidence="9" id="KW-0406">Ion transport</keyword>
<dbReference type="PROSITE" id="PS51711">
    <property type="entry name" value="G_FEOB"/>
    <property type="match status" value="1"/>
</dbReference>
<dbReference type="Proteomes" id="UP000193920">
    <property type="component" value="Unassembled WGS sequence"/>
</dbReference>
<evidence type="ECO:0000256" key="11">
    <source>
        <dbReference type="ARBA" id="ARBA00023136"/>
    </source>
</evidence>
<sequence>MKLSELKIGESAYIVEIRGEASFARRLSELGFVRGQKIHNNMKAPLMDPVEYEIMGTTITLRNSETKYITISMEPIPKTTVPSDLLPGLKDQSSINIQNIEDDESINNQNIEDDRSLNQSIHEYYENGKKMKDCFLKKGNRKISDDASITTVTMDNSSSDFNDESGIIKEATESTPLICKFCPERKNCEKRKYYVLSDINKRKWNGQVITVALVGNPNCGKTTLFNHISGGHEKEGNYCGVTVDSKEGTFIHNGVRVNLVDLPGTYSLASYSPEEKYVENYLSHNKIDVILNVLDSNNLERNLYLTLQCQKVGIPMVGALNMYDELEKRGDSINTEVLGERFGMKFYPTTSKYGKGLKEVFDEVLETKGIIPKFEKLSQTLDTGNTGECYAYITQMLEGIYTKSKNGKSKYTARIDALITNRWLGFIIFAIIIYIMFGLTFDWVGNQFMEYIESAFTWLNGILSTILPDGWFKDLICDGIIAGVGGVTVFLPNILILYLCVSILEDSGYMARAAFILDRIMRIFGLHGKSFIPMICGFGCNVPAVMSTRAIENRKSRLVTILVVSLFSCSARTPVYNVLANAFFPNHVTPVIFSLYAVGVVLALVLAKVFSLFLVKEKEMNYLMELPEYRLPSLLSVLKHTWERAKEYIKKMATVILGASIIIWFLSNFPRVTENDTITQSEKSYLGQVGKFMEPAFRPMGSTWKMDVGLLTGLGAKEVVVSTLSILYCGNDNGEENSTPERLSDKLANSELDAKSAYAYMLFVLLYFPCVATVTAIGNEAGWKWAGFVTFYTTALAWLVSTIFYQISSLF</sequence>
<dbReference type="GO" id="GO:0015093">
    <property type="term" value="F:ferrous iron transmembrane transporter activity"/>
    <property type="evidence" value="ECO:0007669"/>
    <property type="project" value="InterPro"/>
</dbReference>
<dbReference type="InterPro" id="IPR003373">
    <property type="entry name" value="Fe2_transport_prot-B"/>
</dbReference>
<keyword evidence="2" id="KW-0813">Transport</keyword>
<reference evidence="14 15" key="1">
    <citation type="submission" date="2016-08" db="EMBL/GenBank/DDBJ databases">
        <title>A Parts List for Fungal Cellulosomes Revealed by Comparative Genomics.</title>
        <authorList>
            <consortium name="DOE Joint Genome Institute"/>
            <person name="Haitjema C.H."/>
            <person name="Gilmore S.P."/>
            <person name="Henske J.K."/>
            <person name="Solomon K.V."/>
            <person name="De Groot R."/>
            <person name="Kuo A."/>
            <person name="Mondo S.J."/>
            <person name="Salamov A.A."/>
            <person name="Labutti K."/>
            <person name="Zhao Z."/>
            <person name="Chiniquy J."/>
            <person name="Barry K."/>
            <person name="Brewer H.M."/>
            <person name="Purvine S.O."/>
            <person name="Wright A.T."/>
            <person name="Boxma B."/>
            <person name="Van Alen T."/>
            <person name="Hackstein J.H."/>
            <person name="Baker S.E."/>
            <person name="Grigoriev I.V."/>
            <person name="O'Malley M.A."/>
        </authorList>
    </citation>
    <scope>NUCLEOTIDE SEQUENCE [LARGE SCALE GENOMIC DNA]</scope>
    <source>
        <strain evidence="14 15">G1</strain>
    </source>
</reference>
<keyword evidence="10" id="KW-0342">GTP-binding</keyword>
<keyword evidence="5 12" id="KW-0812">Transmembrane</keyword>
<dbReference type="InterPro" id="IPR005225">
    <property type="entry name" value="Small_GTP-bd"/>
</dbReference>
<evidence type="ECO:0000256" key="3">
    <source>
        <dbReference type="ARBA" id="ARBA00022475"/>
    </source>
</evidence>
<keyword evidence="3" id="KW-1003">Cell membrane</keyword>
<evidence type="ECO:0000259" key="13">
    <source>
        <dbReference type="PROSITE" id="PS51711"/>
    </source>
</evidence>
<dbReference type="InterPro" id="IPR050860">
    <property type="entry name" value="FeoB_GTPase"/>
</dbReference>
<feature type="transmembrane region" description="Helical" evidence="12">
    <location>
        <begin position="524"/>
        <end position="546"/>
    </location>
</feature>
<dbReference type="GO" id="GO:0005525">
    <property type="term" value="F:GTP binding"/>
    <property type="evidence" value="ECO:0007669"/>
    <property type="project" value="UniProtKB-KW"/>
</dbReference>
<keyword evidence="8" id="KW-0408">Iron</keyword>
<comment type="subcellular location">
    <subcellularLocation>
        <location evidence="1">Cell membrane</location>
        <topology evidence="1">Multi-pass membrane protein</topology>
    </subcellularLocation>
</comment>
<dbReference type="EMBL" id="MCOG01000173">
    <property type="protein sequence ID" value="ORY30648.1"/>
    <property type="molecule type" value="Genomic_DNA"/>
</dbReference>
<dbReference type="InterPro" id="IPR038157">
    <property type="entry name" value="FeoA_core_dom"/>
</dbReference>
<evidence type="ECO:0000256" key="8">
    <source>
        <dbReference type="ARBA" id="ARBA00023004"/>
    </source>
</evidence>
<dbReference type="GO" id="GO:0005886">
    <property type="term" value="C:plasma membrane"/>
    <property type="evidence" value="ECO:0007669"/>
    <property type="project" value="UniProtKB-SubCell"/>
</dbReference>
<feature type="domain" description="FeoB-type G" evidence="13">
    <location>
        <begin position="208"/>
        <end position="370"/>
    </location>
</feature>
<feature type="transmembrane region" description="Helical" evidence="12">
    <location>
        <begin position="757"/>
        <end position="778"/>
    </location>
</feature>
<dbReference type="Pfam" id="PF07670">
    <property type="entry name" value="Gate"/>
    <property type="match status" value="2"/>
</dbReference>
<dbReference type="NCBIfam" id="TIGR00437">
    <property type="entry name" value="feoB"/>
    <property type="match status" value="1"/>
</dbReference>
<dbReference type="Gene3D" id="2.30.30.90">
    <property type="match status" value="1"/>
</dbReference>
<dbReference type="CDD" id="cd01879">
    <property type="entry name" value="FeoB"/>
    <property type="match status" value="1"/>
</dbReference>
<feature type="transmembrane region" description="Helical" evidence="12">
    <location>
        <begin position="479"/>
        <end position="504"/>
    </location>
</feature>
<dbReference type="InterPro" id="IPR027417">
    <property type="entry name" value="P-loop_NTPase"/>
</dbReference>
<comment type="caution">
    <text evidence="14">The sequence shown here is derived from an EMBL/GenBank/DDBJ whole genome shotgun (WGS) entry which is preliminary data.</text>
</comment>
<proteinExistence type="predicted"/>
<dbReference type="InterPro" id="IPR011642">
    <property type="entry name" value="Gate_dom"/>
</dbReference>
<dbReference type="InterPro" id="IPR011640">
    <property type="entry name" value="Fe2_transport_prot_B_C"/>
</dbReference>
<evidence type="ECO:0000256" key="9">
    <source>
        <dbReference type="ARBA" id="ARBA00023065"/>
    </source>
</evidence>
<gene>
    <name evidence="14" type="ORF">LY90DRAFT_705428</name>
</gene>
<evidence type="ECO:0000256" key="10">
    <source>
        <dbReference type="ARBA" id="ARBA00023134"/>
    </source>
</evidence>
<feature type="transmembrane region" description="Helical" evidence="12">
    <location>
        <begin position="423"/>
        <end position="443"/>
    </location>
</feature>
<dbReference type="PANTHER" id="PTHR43185:SF1">
    <property type="entry name" value="FE(2+) TRANSPORTER FEOB"/>
    <property type="match status" value="1"/>
</dbReference>
<dbReference type="OrthoDB" id="2128475at2759"/>
<keyword evidence="7 12" id="KW-1133">Transmembrane helix</keyword>
<evidence type="ECO:0000256" key="6">
    <source>
        <dbReference type="ARBA" id="ARBA00022741"/>
    </source>
</evidence>
<dbReference type="Pfam" id="PF07664">
    <property type="entry name" value="FeoB_C"/>
    <property type="match status" value="1"/>
</dbReference>
<dbReference type="PANTHER" id="PTHR43185">
    <property type="entry name" value="FERROUS IRON TRANSPORT PROTEIN B"/>
    <property type="match status" value="1"/>
</dbReference>
<dbReference type="NCBIfam" id="TIGR00231">
    <property type="entry name" value="small_GTP"/>
    <property type="match status" value="1"/>
</dbReference>
<organism evidence="14 15">
    <name type="scientific">Neocallimastix californiae</name>
    <dbReference type="NCBI Taxonomy" id="1754190"/>
    <lineage>
        <taxon>Eukaryota</taxon>
        <taxon>Fungi</taxon>
        <taxon>Fungi incertae sedis</taxon>
        <taxon>Chytridiomycota</taxon>
        <taxon>Chytridiomycota incertae sedis</taxon>
        <taxon>Neocallimastigomycetes</taxon>
        <taxon>Neocallimastigales</taxon>
        <taxon>Neocallimastigaceae</taxon>
        <taxon>Neocallimastix</taxon>
    </lineage>
</organism>
<accession>A0A1Y2B731</accession>
<dbReference type="STRING" id="1754190.A0A1Y2B731"/>
<evidence type="ECO:0000256" key="7">
    <source>
        <dbReference type="ARBA" id="ARBA00022989"/>
    </source>
</evidence>
<dbReference type="SMART" id="SM00899">
    <property type="entry name" value="FeoA"/>
    <property type="match status" value="1"/>
</dbReference>
<dbReference type="GO" id="GO:0046914">
    <property type="term" value="F:transition metal ion binding"/>
    <property type="evidence" value="ECO:0007669"/>
    <property type="project" value="InterPro"/>
</dbReference>
<dbReference type="Pfam" id="PF04023">
    <property type="entry name" value="FeoA"/>
    <property type="match status" value="1"/>
</dbReference>
<dbReference type="SUPFAM" id="SSF50037">
    <property type="entry name" value="C-terminal domain of transcriptional repressors"/>
    <property type="match status" value="1"/>
</dbReference>
<dbReference type="InterPro" id="IPR008988">
    <property type="entry name" value="Transcriptional_repressor_C"/>
</dbReference>
<dbReference type="SUPFAM" id="SSF52540">
    <property type="entry name" value="P-loop containing nucleoside triphosphate hydrolases"/>
    <property type="match status" value="1"/>
</dbReference>
<protein>
    <submittedName>
        <fullName evidence="14">Ferrous iron transport protein B</fullName>
    </submittedName>
</protein>
<keyword evidence="11 12" id="KW-0472">Membrane</keyword>
<feature type="transmembrane region" description="Helical" evidence="12">
    <location>
        <begin position="648"/>
        <end position="666"/>
    </location>
</feature>
<keyword evidence="4" id="KW-0410">Iron transport</keyword>
<feature type="transmembrane region" description="Helical" evidence="12">
    <location>
        <begin position="785"/>
        <end position="807"/>
    </location>
</feature>
<evidence type="ECO:0000256" key="4">
    <source>
        <dbReference type="ARBA" id="ARBA00022496"/>
    </source>
</evidence>
<feature type="transmembrane region" description="Helical" evidence="12">
    <location>
        <begin position="591"/>
        <end position="615"/>
    </location>
</feature>
<evidence type="ECO:0000313" key="15">
    <source>
        <dbReference type="Proteomes" id="UP000193920"/>
    </source>
</evidence>
<dbReference type="Gene3D" id="3.40.50.300">
    <property type="entry name" value="P-loop containing nucleotide triphosphate hydrolases"/>
    <property type="match status" value="1"/>
</dbReference>
<name>A0A1Y2B731_9FUNG</name>
<dbReference type="InterPro" id="IPR030389">
    <property type="entry name" value="G_FEOB_dom"/>
</dbReference>
<evidence type="ECO:0000256" key="5">
    <source>
        <dbReference type="ARBA" id="ARBA00022692"/>
    </source>
</evidence>
<evidence type="ECO:0000313" key="14">
    <source>
        <dbReference type="EMBL" id="ORY30648.1"/>
    </source>
</evidence>
<keyword evidence="15" id="KW-1185">Reference proteome</keyword>
<evidence type="ECO:0000256" key="1">
    <source>
        <dbReference type="ARBA" id="ARBA00004651"/>
    </source>
</evidence>
<evidence type="ECO:0000256" key="12">
    <source>
        <dbReference type="SAM" id="Phobius"/>
    </source>
</evidence>
<dbReference type="Pfam" id="PF02421">
    <property type="entry name" value="FeoB_N"/>
    <property type="match status" value="1"/>
</dbReference>
<dbReference type="AlphaFoldDB" id="A0A1Y2B731"/>
<evidence type="ECO:0000256" key="2">
    <source>
        <dbReference type="ARBA" id="ARBA00022448"/>
    </source>
</evidence>
<feature type="transmembrane region" description="Helical" evidence="12">
    <location>
        <begin position="558"/>
        <end position="579"/>
    </location>
</feature>
<keyword evidence="6" id="KW-0547">Nucleotide-binding</keyword>